<keyword evidence="2" id="KW-1185">Reference proteome</keyword>
<accession>A0A9N9KHZ4</accession>
<gene>
    <name evidence="1" type="ORF">CPELLU_LOCUS20338</name>
</gene>
<comment type="caution">
    <text evidence="1">The sequence shown here is derived from an EMBL/GenBank/DDBJ whole genome shotgun (WGS) entry which is preliminary data.</text>
</comment>
<sequence length="46" mass="5303">SLIRSMSPNDQIIEIERAKYGTVLRDVFQISGIFIWTPIYKEDSDG</sequence>
<evidence type="ECO:0000313" key="2">
    <source>
        <dbReference type="Proteomes" id="UP000789759"/>
    </source>
</evidence>
<proteinExistence type="predicted"/>
<reference evidence="1" key="1">
    <citation type="submission" date="2021-06" db="EMBL/GenBank/DDBJ databases">
        <authorList>
            <person name="Kallberg Y."/>
            <person name="Tangrot J."/>
            <person name="Rosling A."/>
        </authorList>
    </citation>
    <scope>NUCLEOTIDE SEQUENCE</scope>
    <source>
        <strain evidence="1">FL966</strain>
    </source>
</reference>
<feature type="non-terminal residue" evidence="1">
    <location>
        <position position="46"/>
    </location>
</feature>
<dbReference type="Proteomes" id="UP000789759">
    <property type="component" value="Unassembled WGS sequence"/>
</dbReference>
<dbReference type="EMBL" id="CAJVQA010059692">
    <property type="protein sequence ID" value="CAG8827871.1"/>
    <property type="molecule type" value="Genomic_DNA"/>
</dbReference>
<evidence type="ECO:0000313" key="1">
    <source>
        <dbReference type="EMBL" id="CAG8827871.1"/>
    </source>
</evidence>
<protein>
    <submittedName>
        <fullName evidence="1">7672_t:CDS:1</fullName>
    </submittedName>
</protein>
<feature type="non-terminal residue" evidence="1">
    <location>
        <position position="1"/>
    </location>
</feature>
<name>A0A9N9KHZ4_9GLOM</name>
<organism evidence="1 2">
    <name type="scientific">Cetraspora pellucida</name>
    <dbReference type="NCBI Taxonomy" id="1433469"/>
    <lineage>
        <taxon>Eukaryota</taxon>
        <taxon>Fungi</taxon>
        <taxon>Fungi incertae sedis</taxon>
        <taxon>Mucoromycota</taxon>
        <taxon>Glomeromycotina</taxon>
        <taxon>Glomeromycetes</taxon>
        <taxon>Diversisporales</taxon>
        <taxon>Gigasporaceae</taxon>
        <taxon>Cetraspora</taxon>
    </lineage>
</organism>
<dbReference type="AlphaFoldDB" id="A0A9N9KHZ4"/>